<dbReference type="Pfam" id="PF13930">
    <property type="entry name" value="Endonuclea_NS_2"/>
    <property type="match status" value="1"/>
</dbReference>
<dbReference type="InterPro" id="IPR003961">
    <property type="entry name" value="FN3_dom"/>
</dbReference>
<keyword evidence="3" id="KW-1185">Reference proteome</keyword>
<dbReference type="InterPro" id="IPR013783">
    <property type="entry name" value="Ig-like_fold"/>
</dbReference>
<gene>
    <name evidence="2" type="ORF">SAMN05660236_1101</name>
</gene>
<evidence type="ECO:0000259" key="1">
    <source>
        <dbReference type="PROSITE" id="PS50853"/>
    </source>
</evidence>
<dbReference type="Gene3D" id="2.60.40.10">
    <property type="entry name" value="Immunoglobulins"/>
    <property type="match status" value="2"/>
</dbReference>
<dbReference type="STRING" id="688867.SAMN05660236_1101"/>
<dbReference type="Proteomes" id="UP000190961">
    <property type="component" value="Unassembled WGS sequence"/>
</dbReference>
<accession>A0A1T5JHI4</accession>
<dbReference type="Pfam" id="PF00041">
    <property type="entry name" value="fn3"/>
    <property type="match status" value="1"/>
</dbReference>
<dbReference type="InterPro" id="IPR044927">
    <property type="entry name" value="Endonuclea_NS_2"/>
</dbReference>
<name>A0A1T5JHI4_9BACT</name>
<feature type="domain" description="Fibronectin type-III" evidence="1">
    <location>
        <begin position="308"/>
        <end position="394"/>
    </location>
</feature>
<proteinExistence type="predicted"/>
<evidence type="ECO:0000313" key="2">
    <source>
        <dbReference type="EMBL" id="SKC50899.1"/>
    </source>
</evidence>
<dbReference type="CDD" id="cd00063">
    <property type="entry name" value="FN3"/>
    <property type="match status" value="1"/>
</dbReference>
<reference evidence="2 3" key="1">
    <citation type="submission" date="2017-02" db="EMBL/GenBank/DDBJ databases">
        <authorList>
            <person name="Peterson S.W."/>
        </authorList>
    </citation>
    <scope>NUCLEOTIDE SEQUENCE [LARGE SCALE GENOMIC DNA]</scope>
    <source>
        <strain evidence="2 3">DSM 25262</strain>
    </source>
</reference>
<protein>
    <submittedName>
        <fullName evidence="2">TANFOR domain-containing protein</fullName>
    </submittedName>
</protein>
<dbReference type="InterPro" id="IPR036116">
    <property type="entry name" value="FN3_sf"/>
</dbReference>
<dbReference type="PROSITE" id="PS50853">
    <property type="entry name" value="FN3"/>
    <property type="match status" value="1"/>
</dbReference>
<evidence type="ECO:0000313" key="3">
    <source>
        <dbReference type="Proteomes" id="UP000190961"/>
    </source>
</evidence>
<dbReference type="SUPFAM" id="SSF49265">
    <property type="entry name" value="Fibronectin type III"/>
    <property type="match status" value="1"/>
</dbReference>
<dbReference type="EMBL" id="FUZU01000001">
    <property type="protein sequence ID" value="SKC50899.1"/>
    <property type="molecule type" value="Genomic_DNA"/>
</dbReference>
<organism evidence="2 3">
    <name type="scientific">Ohtaekwangia koreensis</name>
    <dbReference type="NCBI Taxonomy" id="688867"/>
    <lineage>
        <taxon>Bacteria</taxon>
        <taxon>Pseudomonadati</taxon>
        <taxon>Bacteroidota</taxon>
        <taxon>Cytophagia</taxon>
        <taxon>Cytophagales</taxon>
        <taxon>Fulvivirgaceae</taxon>
        <taxon>Ohtaekwangia</taxon>
    </lineage>
</organism>
<sequence length="2089" mass="230681">MNTLFEFDWTFNRHVNLKSLKSILFFLFLFVGKISFAQVYPVQATVQLTPPYSLYLSDYVESGTERLALNIFLADIARPQLDVRFRLRIVGQGVTIETKPEYRPAPISIQGGVSQRLISTDLADYFNSNNLNFQGISRREYDQRGKLPEGVYQFCFEVLEYNRGAKISNTACGTAWMILNDPPIVNLPRQNEKLKVQTPQNVLLQWTPRHTGSPNSAFTTSYDVTMVEVWPSTRNPNDAILTSPPIFETTTSSTTVVYGPAETPLEPGRRYAFRVRARSISGVDELDLFKNNGYSEVISFVYGDACDLPTGINAGSIGTSKFSLTWDGLFNHTAYKVRYRETGTTNWYENSVTSTNADIYSLKPGTVYEYQVAATCGFYDGQYSAVSKITTNPLPEAEYACGAPIGTFNIDPKELTGSLKAGDIIQAGDFDVKLTKVTGSNGIFSGEGVIEVPYFNKAKVKTSFADITVSKELRMVNGYMNVTGAAVDIIPSGVLDAMNDLTEVLNAADSALNTIEENLPEQFDPNSFVADTAITVKEGISSVYKDDDGTVVIVDSKGTETRLPVGTSAAIKDDNGKGYLVDKKGNVHKVTADVAAKAGNREYNLTLKFAANGRMQYGFDERKHDAIGKDYEQLKNYSVAWKSVASGGVTDVVTALLSGTGIDNSKIKFEQSGIVLQAQPFANNQTTLSVRGGSDGTEEGLLAVYSASDTGKVQVLGKLNVVSYNKISNSVVIVPVNNTTLPSGLTAQIIEDSLNAIYKQAVVDWKVSIAAPITVTGLGDPFDDGDSELLSNYTSDMKSVIKAFGNLQDETLYLFLVSNPQSSNGLGYMPRGKQVGFIFVDHHGSDKVALVRTMAHELGHGTFSLHHTFKEPNFTLTRGATDNLMDYPNGNKLYKYQWDKMRYPDIVVGLFEEDEEGKSVIATLSSNLSINGKGEYFAYLTPAGSRIILPKDKYPIFFHGIANDSYNEVIPGTLIGFKDSPNVGEPVFSGEQHWADFSGGTFNGYKNYTYQKPAVDQDDNSIVIGLPSVREGNNFAIYKFTVASPKDFNNQATPILSITSSEFESLGLFGKNQPDAKATNYRDGAGLVGDEQIQISLFEQEMIRGKYIDVKQFLGFTTLLQGLTNIPHDEKPEIFLIVKLAEYQNRYSVFFKEYASWFDMWDVLAITKKLAAGAKVVLPDEAVDKISDAFGVGGTWEIENITTQTVANEGSEYNKWSKNISEHNAVLYSFYRNFLIGLQRSTADAAKQNIECLKSLSSNKSDQEIYDCVIRASQDELQQTGILSDADRLFAIKSLLSHFWVDGKTEEAIVKLIKYTPSTFDADKFITALETECEVRVRTFSGDEYGSSKLTYEETICLWEVLFTSVDDSKFLFSGDSRNVLMLALLKQYYRSKKFQSQMTEYKASLEGFKLDEIDKRQYAFQYDYQGIFRRLWSDIKQGASPFIIDTDDYYVTINTTIQNVDTKGSPSTIKINQDIQKGVVSSATVASETLSPFDLTIFTNKSNQDLLRDYSQKDKDGKLLAIPVPALTLHYASVVGDNQTAGQLIQTGIDVGTLLIPGAQLAQLSKLGKVLYYADKISSVASMAGTAFEVEDPELAKVFNLASIATGVASLAEITQASKVGTIKKADNLLNNTTEQIVSNSVNLANEINNLKGTEKLYELTLRQAEGLRTMLDKDQQVLSQMGHLDEAQRLKIKNAVNVLGDVVSKKGILSSSNILDDVLTLGEDLSNAASWLGKNSNDGFFDVIIHASSGNTFSILMEGGQSITISAAELANRLESVDARKTIRLLSCNDAESALELSKILGRDVVGSVGEMRLYDNGFIETGSWYKAKPDGLLDEYPLIPTHDPLLKTSNKSIVLGKSRKLSNRLTREVNDDLLRMFSPARYNEFIQHIDRLPSTMSIKRNASGALELIDKDGNVWAKIFSDRIEAVGGIGNGWNKLININPPLLKDFKYIVDNNFIYETDNLGRVSLITIEDVSINPRVRNETAQAHAKNVKDGKATDAGGHMAKSEWNGPSEQINYFPQDPASNSYGEWYKMEGEITKLKLDNPNSKIKVEIYPAFAGTQRPTEFTVIVSKDGTFHKDFDIKNP</sequence>
<dbReference type="SMART" id="SM00060">
    <property type="entry name" value="FN3"/>
    <property type="match status" value="2"/>
</dbReference>